<evidence type="ECO:0000259" key="2">
    <source>
        <dbReference type="Pfam" id="PF01118"/>
    </source>
</evidence>
<gene>
    <name evidence="3" type="ORF">EDC16_106105</name>
    <name evidence="4" type="ORF">FHQ21_00910</name>
</gene>
<evidence type="ECO:0000313" key="5">
    <source>
        <dbReference type="Proteomes" id="UP000294619"/>
    </source>
</evidence>
<reference evidence="4 6" key="2">
    <citation type="submission" date="2019-05" db="EMBL/GenBank/DDBJ databases">
        <title>Pasteurellaceae isolates from reptiles.</title>
        <authorList>
            <person name="Bojesen A.M."/>
            <person name="Lund E."/>
        </authorList>
    </citation>
    <scope>NUCLEOTIDE SEQUENCE [LARGE SCALE GENOMIC DNA]</scope>
    <source>
        <strain evidence="4 6">ELNT2x</strain>
    </source>
</reference>
<organism evidence="3 5">
    <name type="scientific">Testudinibacter aquarius</name>
    <dbReference type="NCBI Taxonomy" id="1524974"/>
    <lineage>
        <taxon>Bacteria</taxon>
        <taxon>Pseudomonadati</taxon>
        <taxon>Pseudomonadota</taxon>
        <taxon>Gammaproteobacteria</taxon>
        <taxon>Pasteurellales</taxon>
        <taxon>Pasteurellaceae</taxon>
        <taxon>Testudinibacter</taxon>
    </lineage>
</organism>
<evidence type="ECO:0000313" key="4">
    <source>
        <dbReference type="EMBL" id="TNG93567.1"/>
    </source>
</evidence>
<name>A0A4R3Y6P3_9PAST</name>
<dbReference type="PANTHER" id="PTHR46278">
    <property type="entry name" value="DEHYDROGENASE, PUTATIVE-RELATED"/>
    <property type="match status" value="1"/>
</dbReference>
<sequence length="325" mass="36435">MQTKLNIVIAAEFELAEKIADLLEQSELLTEKITVAEIYPFGEEQGLRFNNRAVEQQNIEELDWSDKQYLFFAGETKHASYLAQAADSGCVVIDLNGVCAALQDVPLIVPGFNDEQLSELRNRNIVALADPQISQLLLAAGELLLQGGINRVLVTSMLPASYVNAEQVKKLAGQTARLLNGIPLDEGEVRLAFDAVPFKLHSSERLLQQFQKILPNSDIQLVIHQVQSAVFYGLAQQVTALSDYQTDVGQWQAAWQQNELLVWHEEQIVTPVTNGEQYQEQDQLHISDVQALENGIQFWSVCDEQRFSLAFLAVKLVETVYFQGY</sequence>
<dbReference type="NCBIfam" id="NF005368">
    <property type="entry name" value="PRK06901.1"/>
    <property type="match status" value="1"/>
</dbReference>
<accession>A0A4R3Y6P3</accession>
<dbReference type="GO" id="GO:0051287">
    <property type="term" value="F:NAD binding"/>
    <property type="evidence" value="ECO:0007669"/>
    <property type="project" value="InterPro"/>
</dbReference>
<dbReference type="Gene3D" id="3.40.50.720">
    <property type="entry name" value="NAD(P)-binding Rossmann-like Domain"/>
    <property type="match status" value="1"/>
</dbReference>
<dbReference type="EMBL" id="VDGV01000006">
    <property type="protein sequence ID" value="TNG93567.1"/>
    <property type="molecule type" value="Genomic_DNA"/>
</dbReference>
<dbReference type="AlphaFoldDB" id="A0A4R3Y6P3"/>
<feature type="domain" description="Semialdehyde dehydrogenase NAD-binding" evidence="2">
    <location>
        <begin position="27"/>
        <end position="119"/>
    </location>
</feature>
<reference evidence="3 5" key="1">
    <citation type="submission" date="2019-03" db="EMBL/GenBank/DDBJ databases">
        <title>Genomic Encyclopedia of Type Strains, Phase IV (KMG-IV): sequencing the most valuable type-strain genomes for metagenomic binning, comparative biology and taxonomic classification.</title>
        <authorList>
            <person name="Goeker M."/>
        </authorList>
    </citation>
    <scope>NUCLEOTIDE SEQUENCE [LARGE SCALE GENOMIC DNA]</scope>
    <source>
        <strain evidence="3 5">DSM 28140</strain>
    </source>
</reference>
<dbReference type="Proteomes" id="UP000305526">
    <property type="component" value="Unassembled WGS sequence"/>
</dbReference>
<dbReference type="GO" id="GO:0016620">
    <property type="term" value="F:oxidoreductase activity, acting on the aldehyde or oxo group of donors, NAD or NADP as acceptor"/>
    <property type="evidence" value="ECO:0007669"/>
    <property type="project" value="InterPro"/>
</dbReference>
<dbReference type="PANTHER" id="PTHR46278:SF2">
    <property type="entry name" value="ASPARTATE-SEMIALDEHYDE DEHYDROGENASE"/>
    <property type="match status" value="1"/>
</dbReference>
<dbReference type="Pfam" id="PF01118">
    <property type="entry name" value="Semialdhyde_dh"/>
    <property type="match status" value="1"/>
</dbReference>
<protein>
    <submittedName>
        <fullName evidence="3">Aspartate-semialdehyde dehydrogenase</fullName>
    </submittedName>
    <submittedName>
        <fullName evidence="4">Oxidoreductase</fullName>
    </submittedName>
</protein>
<dbReference type="InterPro" id="IPR000534">
    <property type="entry name" value="Semialdehyde_DH_NAD-bd"/>
</dbReference>
<dbReference type="CDD" id="cd17894">
    <property type="entry name" value="ASADH_USG1_N"/>
    <property type="match status" value="1"/>
</dbReference>
<comment type="similarity">
    <text evidence="1">Belongs to the aspartate-semialdehyde dehydrogenase family.</text>
</comment>
<dbReference type="InterPro" id="IPR036291">
    <property type="entry name" value="NAD(P)-bd_dom_sf"/>
</dbReference>
<evidence type="ECO:0000313" key="3">
    <source>
        <dbReference type="EMBL" id="TCV86548.1"/>
    </source>
</evidence>
<dbReference type="PIRSF" id="PIRSF000148">
    <property type="entry name" value="ASA_dh"/>
    <property type="match status" value="1"/>
</dbReference>
<proteinExistence type="inferred from homology"/>
<dbReference type="SUPFAM" id="SSF51735">
    <property type="entry name" value="NAD(P)-binding Rossmann-fold domains"/>
    <property type="match status" value="1"/>
</dbReference>
<dbReference type="SUPFAM" id="SSF55347">
    <property type="entry name" value="Glyceraldehyde-3-phosphate dehydrogenase-like, C-terminal domain"/>
    <property type="match status" value="1"/>
</dbReference>
<keyword evidence="6" id="KW-1185">Reference proteome</keyword>
<dbReference type="Gene3D" id="3.30.360.10">
    <property type="entry name" value="Dihydrodipicolinate Reductase, domain 2"/>
    <property type="match status" value="1"/>
</dbReference>
<dbReference type="RefSeq" id="WP_132967101.1">
    <property type="nucleotide sequence ID" value="NZ_LEKL01000030.1"/>
</dbReference>
<dbReference type="Proteomes" id="UP000294619">
    <property type="component" value="Unassembled WGS sequence"/>
</dbReference>
<dbReference type="EMBL" id="SMCP01000006">
    <property type="protein sequence ID" value="TCV86548.1"/>
    <property type="molecule type" value="Genomic_DNA"/>
</dbReference>
<evidence type="ECO:0000256" key="1">
    <source>
        <dbReference type="ARBA" id="ARBA00010584"/>
    </source>
</evidence>
<comment type="caution">
    <text evidence="3">The sequence shown here is derived from an EMBL/GenBank/DDBJ whole genome shotgun (WGS) entry which is preliminary data.</text>
</comment>
<evidence type="ECO:0000313" key="6">
    <source>
        <dbReference type="Proteomes" id="UP000305526"/>
    </source>
</evidence>